<dbReference type="Proteomes" id="UP000613840">
    <property type="component" value="Unassembled WGS sequence"/>
</dbReference>
<dbReference type="SUPFAM" id="SSF53927">
    <property type="entry name" value="Cytidine deaminase-like"/>
    <property type="match status" value="1"/>
</dbReference>
<protein>
    <recommendedName>
        <fullName evidence="1">CMP/dCMP-type deaminase domain-containing protein</fullName>
    </recommendedName>
</protein>
<accession>A0A917W8R2</accession>
<dbReference type="Pfam" id="PF00383">
    <property type="entry name" value="dCMP_cyt_deam_1"/>
    <property type="match status" value="1"/>
</dbReference>
<dbReference type="Gene3D" id="3.40.140.10">
    <property type="entry name" value="Cytidine Deaminase, domain 2"/>
    <property type="match status" value="1"/>
</dbReference>
<dbReference type="PROSITE" id="PS51747">
    <property type="entry name" value="CYT_DCMP_DEAMINASES_2"/>
    <property type="match status" value="1"/>
</dbReference>
<feature type="domain" description="CMP/dCMP-type deaminase" evidence="1">
    <location>
        <begin position="1"/>
        <end position="93"/>
    </location>
</feature>
<evidence type="ECO:0000259" key="1">
    <source>
        <dbReference type="PROSITE" id="PS51747"/>
    </source>
</evidence>
<name>A0A917W8R2_9ACTN</name>
<dbReference type="EMBL" id="BMMZ01000020">
    <property type="protein sequence ID" value="GGL83058.1"/>
    <property type="molecule type" value="Genomic_DNA"/>
</dbReference>
<keyword evidence="3" id="KW-1185">Reference proteome</keyword>
<dbReference type="GO" id="GO:0002100">
    <property type="term" value="P:tRNA wobble adenosine to inosine editing"/>
    <property type="evidence" value="ECO:0007669"/>
    <property type="project" value="TreeGrafter"/>
</dbReference>
<sequence length="145" mass="15947">MPIGAVVISGDEVIGRAYTGEHALKRHIAHADLLAMVEADKILGFRKRDEPLILAVNLEPCLMCMGTAVTLGVQKIWYGLESPDDGAHELIKLWSPPNELAFFRRPAEIIGGIRRAESQELFGEYAAGDGPHGMREWCRGLAARQ</sequence>
<gene>
    <name evidence="2" type="ORF">GCM10011575_46690</name>
</gene>
<comment type="caution">
    <text evidence="2">The sequence shown here is derived from an EMBL/GenBank/DDBJ whole genome shotgun (WGS) entry which is preliminary data.</text>
</comment>
<dbReference type="InterPro" id="IPR002125">
    <property type="entry name" value="CMP_dCMP_dom"/>
</dbReference>
<dbReference type="InterPro" id="IPR016193">
    <property type="entry name" value="Cytidine_deaminase-like"/>
</dbReference>
<evidence type="ECO:0000313" key="3">
    <source>
        <dbReference type="Proteomes" id="UP000613840"/>
    </source>
</evidence>
<evidence type="ECO:0000313" key="2">
    <source>
        <dbReference type="EMBL" id="GGL83058.1"/>
    </source>
</evidence>
<dbReference type="GO" id="GO:0052717">
    <property type="term" value="F:tRNA-specific adenosine-34 deaminase activity"/>
    <property type="evidence" value="ECO:0007669"/>
    <property type="project" value="TreeGrafter"/>
</dbReference>
<dbReference type="PANTHER" id="PTHR11079:SF202">
    <property type="entry name" value="TRNA-SPECIFIC ADENOSINE DEAMINASE"/>
    <property type="match status" value="1"/>
</dbReference>
<organism evidence="2 3">
    <name type="scientific">Microlunatus endophyticus</name>
    <dbReference type="NCBI Taxonomy" id="1716077"/>
    <lineage>
        <taxon>Bacteria</taxon>
        <taxon>Bacillati</taxon>
        <taxon>Actinomycetota</taxon>
        <taxon>Actinomycetes</taxon>
        <taxon>Propionibacteriales</taxon>
        <taxon>Propionibacteriaceae</taxon>
        <taxon>Microlunatus</taxon>
    </lineage>
</organism>
<proteinExistence type="predicted"/>
<dbReference type="PANTHER" id="PTHR11079">
    <property type="entry name" value="CYTOSINE DEAMINASE FAMILY MEMBER"/>
    <property type="match status" value="1"/>
</dbReference>
<reference evidence="2" key="2">
    <citation type="submission" date="2020-09" db="EMBL/GenBank/DDBJ databases">
        <authorList>
            <person name="Sun Q."/>
            <person name="Zhou Y."/>
        </authorList>
    </citation>
    <scope>NUCLEOTIDE SEQUENCE</scope>
    <source>
        <strain evidence="2">CGMCC 4.7306</strain>
    </source>
</reference>
<dbReference type="AlphaFoldDB" id="A0A917W8R2"/>
<reference evidence="2" key="1">
    <citation type="journal article" date="2014" name="Int. J. Syst. Evol. Microbiol.">
        <title>Complete genome sequence of Corynebacterium casei LMG S-19264T (=DSM 44701T), isolated from a smear-ripened cheese.</title>
        <authorList>
            <consortium name="US DOE Joint Genome Institute (JGI-PGF)"/>
            <person name="Walter F."/>
            <person name="Albersmeier A."/>
            <person name="Kalinowski J."/>
            <person name="Ruckert C."/>
        </authorList>
    </citation>
    <scope>NUCLEOTIDE SEQUENCE</scope>
    <source>
        <strain evidence="2">CGMCC 4.7306</strain>
    </source>
</reference>